<keyword evidence="3" id="KW-0732">Signal</keyword>
<evidence type="ECO:0000259" key="6">
    <source>
        <dbReference type="Pfam" id="PF00345"/>
    </source>
</evidence>
<evidence type="ECO:0000313" key="7">
    <source>
        <dbReference type="EMBL" id="POB00327.1"/>
    </source>
</evidence>
<dbReference type="PANTHER" id="PTHR30251:SF3">
    <property type="entry name" value="FIMBRIAL CHAPARONE PROTEIN"/>
    <property type="match status" value="1"/>
</dbReference>
<dbReference type="GO" id="GO:0030288">
    <property type="term" value="C:outer membrane-bounded periplasmic space"/>
    <property type="evidence" value="ECO:0007669"/>
    <property type="project" value="InterPro"/>
</dbReference>
<dbReference type="InterPro" id="IPR013783">
    <property type="entry name" value="Ig-like_fold"/>
</dbReference>
<evidence type="ECO:0000313" key="8">
    <source>
        <dbReference type="Proteomes" id="UP000236416"/>
    </source>
</evidence>
<dbReference type="InterPro" id="IPR016147">
    <property type="entry name" value="Pili_assmbl_chaperone_N"/>
</dbReference>
<dbReference type="Proteomes" id="UP000236416">
    <property type="component" value="Unassembled WGS sequence"/>
</dbReference>
<sequence>MTNTSTCGARIGRNINMPHFLKFLLCLALFTPPFIFAAPVLGKLTLDVSAEKKQGSIRVKNTDPYPVLLYSSTEYVPDSEAKNFLVPTQPVLRLEAGEEKDVRFVLLLKEPPQQELYGRALFEAIPASKDNAVVVNIKQSIPAIVRIADAGSSQRRWEALEWRTTSDKSMTVRNPSKSVIRMASIISLTPGGKTLDLKKSYILPGQSLSLPLPTANQGMPTQVKITPIADDGTAMPPHVFKVQN</sequence>
<dbReference type="AlphaFoldDB" id="A0A2K4MT92"/>
<evidence type="ECO:0000256" key="1">
    <source>
        <dbReference type="ARBA" id="ARBA00004418"/>
    </source>
</evidence>
<dbReference type="PANTHER" id="PTHR30251">
    <property type="entry name" value="PILUS ASSEMBLY CHAPERONE"/>
    <property type="match status" value="1"/>
</dbReference>
<evidence type="ECO:0000256" key="2">
    <source>
        <dbReference type="ARBA" id="ARBA00007399"/>
    </source>
</evidence>
<dbReference type="Pfam" id="PF00345">
    <property type="entry name" value="PapD_N"/>
    <property type="match status" value="1"/>
</dbReference>
<dbReference type="GO" id="GO:0071555">
    <property type="term" value="P:cell wall organization"/>
    <property type="evidence" value="ECO:0007669"/>
    <property type="project" value="InterPro"/>
</dbReference>
<dbReference type="RefSeq" id="WP_103317011.1">
    <property type="nucleotide sequence ID" value="NZ_PPTF01000008.1"/>
</dbReference>
<dbReference type="EMBL" id="PPTF01000008">
    <property type="protein sequence ID" value="POB00327.1"/>
    <property type="molecule type" value="Genomic_DNA"/>
</dbReference>
<gene>
    <name evidence="7" type="ORF">C2134_01645</name>
</gene>
<keyword evidence="5" id="KW-0143">Chaperone</keyword>
<dbReference type="InterPro" id="IPR008962">
    <property type="entry name" value="PapD-like_sf"/>
</dbReference>
<keyword evidence="4" id="KW-0574">Periplasm</keyword>
<evidence type="ECO:0000256" key="3">
    <source>
        <dbReference type="ARBA" id="ARBA00022729"/>
    </source>
</evidence>
<evidence type="ECO:0000256" key="4">
    <source>
        <dbReference type="ARBA" id="ARBA00022764"/>
    </source>
</evidence>
<keyword evidence="8" id="KW-1185">Reference proteome</keyword>
<organism evidence="7 8">
    <name type="scientific">Chromobacterium sinusclupearum</name>
    <dbReference type="NCBI Taxonomy" id="2077146"/>
    <lineage>
        <taxon>Bacteria</taxon>
        <taxon>Pseudomonadati</taxon>
        <taxon>Pseudomonadota</taxon>
        <taxon>Betaproteobacteria</taxon>
        <taxon>Neisseriales</taxon>
        <taxon>Chromobacteriaceae</taxon>
        <taxon>Chromobacterium</taxon>
    </lineage>
</organism>
<accession>A0A2K4MT92</accession>
<dbReference type="SUPFAM" id="SSF49354">
    <property type="entry name" value="PapD-like"/>
    <property type="match status" value="1"/>
</dbReference>
<proteinExistence type="inferred from homology"/>
<reference evidence="7 8" key="1">
    <citation type="submission" date="2018-01" db="EMBL/GenBank/DDBJ databases">
        <title>Genomic Sequence of Chromobacterium MWU13-2610 from wild cranberry bogs within the Cape Cod National Seashore.</title>
        <authorList>
            <person name="O'Hara-Hanley K."/>
            <person name="Soby S."/>
            <person name="Harrison A."/>
        </authorList>
    </citation>
    <scope>NUCLEOTIDE SEQUENCE [LARGE SCALE GENOMIC DNA]</scope>
    <source>
        <strain evidence="7 8">MWU13-2610</strain>
    </source>
</reference>
<evidence type="ECO:0000256" key="5">
    <source>
        <dbReference type="ARBA" id="ARBA00023186"/>
    </source>
</evidence>
<dbReference type="SUPFAM" id="SSF49584">
    <property type="entry name" value="Periplasmic chaperone C-domain"/>
    <property type="match status" value="1"/>
</dbReference>
<dbReference type="InterPro" id="IPR036316">
    <property type="entry name" value="Pili_assmbl_chap_C_dom_sf"/>
</dbReference>
<dbReference type="InterPro" id="IPR050643">
    <property type="entry name" value="Periplasmic_pilus_chap"/>
</dbReference>
<comment type="similarity">
    <text evidence="2">Belongs to the periplasmic pilus chaperone family.</text>
</comment>
<dbReference type="Gene3D" id="2.60.40.10">
    <property type="entry name" value="Immunoglobulins"/>
    <property type="match status" value="2"/>
</dbReference>
<protein>
    <recommendedName>
        <fullName evidence="6">Pili assembly chaperone N-terminal domain-containing protein</fullName>
    </recommendedName>
</protein>
<feature type="domain" description="Pili assembly chaperone N-terminal" evidence="6">
    <location>
        <begin position="41"/>
        <end position="146"/>
    </location>
</feature>
<name>A0A2K4MT92_9NEIS</name>
<comment type="subcellular location">
    <subcellularLocation>
        <location evidence="1">Periplasm</location>
    </subcellularLocation>
</comment>
<comment type="caution">
    <text evidence="7">The sequence shown here is derived from an EMBL/GenBank/DDBJ whole genome shotgun (WGS) entry which is preliminary data.</text>
</comment>